<evidence type="ECO:0000256" key="10">
    <source>
        <dbReference type="ARBA" id="ARBA00022932"/>
    </source>
</evidence>
<dbReference type="SUPFAM" id="SSF81301">
    <property type="entry name" value="Nucleotidyltransferase"/>
    <property type="match status" value="1"/>
</dbReference>
<dbReference type="PANTHER" id="PTHR11276">
    <property type="entry name" value="DNA POLYMERASE TYPE-X FAMILY MEMBER"/>
    <property type="match status" value="1"/>
</dbReference>
<dbReference type="InterPro" id="IPR018944">
    <property type="entry name" value="DNA_pol_lambd_fingers_domain"/>
</dbReference>
<dbReference type="Gene3D" id="1.10.150.20">
    <property type="entry name" value="5' to 3' exonuclease, C-terminal subdomain"/>
    <property type="match status" value="1"/>
</dbReference>
<dbReference type="SUPFAM" id="SSF81585">
    <property type="entry name" value="PsbU/PolX domain-like"/>
    <property type="match status" value="1"/>
</dbReference>
<evidence type="ECO:0000256" key="18">
    <source>
        <dbReference type="SAM" id="MobiDB-lite"/>
    </source>
</evidence>
<dbReference type="Pfam" id="PF14792">
    <property type="entry name" value="DNA_pol_B_palm"/>
    <property type="match status" value="1"/>
</dbReference>
<dbReference type="Pfam" id="PF16589">
    <property type="entry name" value="BRCT_2"/>
    <property type="match status" value="1"/>
</dbReference>
<dbReference type="AlphaFoldDB" id="A0A482XAS4"/>
<keyword evidence="11" id="KW-0238">DNA-binding</keyword>
<dbReference type="GO" id="GO:0006303">
    <property type="term" value="P:double-strand break repair via nonhomologous end joining"/>
    <property type="evidence" value="ECO:0007669"/>
    <property type="project" value="TreeGrafter"/>
</dbReference>
<dbReference type="InterPro" id="IPR019843">
    <property type="entry name" value="DNA_pol-X_BS"/>
</dbReference>
<dbReference type="GO" id="GO:0003677">
    <property type="term" value="F:DNA binding"/>
    <property type="evidence" value="ECO:0007669"/>
    <property type="project" value="UniProtKB-UniRule"/>
</dbReference>
<dbReference type="InterPro" id="IPR028207">
    <property type="entry name" value="DNA_pol_B_palm_palm"/>
</dbReference>
<organism evidence="20 21">
    <name type="scientific">Laodelphax striatellus</name>
    <name type="common">Small brown planthopper</name>
    <name type="synonym">Delphax striatella</name>
    <dbReference type="NCBI Taxonomy" id="195883"/>
    <lineage>
        <taxon>Eukaryota</taxon>
        <taxon>Metazoa</taxon>
        <taxon>Ecdysozoa</taxon>
        <taxon>Arthropoda</taxon>
        <taxon>Hexapoda</taxon>
        <taxon>Insecta</taxon>
        <taxon>Pterygota</taxon>
        <taxon>Neoptera</taxon>
        <taxon>Paraneoptera</taxon>
        <taxon>Hemiptera</taxon>
        <taxon>Auchenorrhyncha</taxon>
        <taxon>Fulgoroidea</taxon>
        <taxon>Delphacidae</taxon>
        <taxon>Criomorphinae</taxon>
        <taxon>Laodelphax</taxon>
    </lineage>
</organism>
<keyword evidence="6 17" id="KW-0548">Nucleotidyltransferase</keyword>
<dbReference type="PROSITE" id="PS00522">
    <property type="entry name" value="DNA_POLYMERASE_X"/>
    <property type="match status" value="1"/>
</dbReference>
<dbReference type="FunFam" id="1.10.150.110:FF:000005">
    <property type="entry name" value="DNA polymerase POL4"/>
    <property type="match status" value="1"/>
</dbReference>
<dbReference type="InterPro" id="IPR001357">
    <property type="entry name" value="BRCT_dom"/>
</dbReference>
<dbReference type="SUPFAM" id="SSF47802">
    <property type="entry name" value="DNA polymerase beta, N-terminal domain-like"/>
    <property type="match status" value="1"/>
</dbReference>
<dbReference type="Pfam" id="PF14716">
    <property type="entry name" value="HHH_8"/>
    <property type="match status" value="1"/>
</dbReference>
<evidence type="ECO:0000256" key="3">
    <source>
        <dbReference type="ARBA" id="ARBA00008323"/>
    </source>
</evidence>
<evidence type="ECO:0000256" key="7">
    <source>
        <dbReference type="ARBA" id="ARBA00022705"/>
    </source>
</evidence>
<dbReference type="InterPro" id="IPR037160">
    <property type="entry name" value="DNA_Pol_thumb_sf"/>
</dbReference>
<comment type="function">
    <text evidence="17">DNA polymerase that functions in several pathways of DNA repair. Involved in base excision repair (BER) responsible for repair of lesions that give rise to abasic (AP) sites in DNA. Also contributes to DNA double-strand break repair by non-homologous end joining and homologous recombination. Has both template-dependent and template-independent (terminal transferase) DNA polymerase activities. Has also a 5'-deoxyribose-5-phosphate lyase (dRP lyase) activity.</text>
</comment>
<dbReference type="PROSITE" id="PS50172">
    <property type="entry name" value="BRCT"/>
    <property type="match status" value="1"/>
</dbReference>
<dbReference type="OrthoDB" id="6627425at2759"/>
<dbReference type="GO" id="GO:0005634">
    <property type="term" value="C:nucleus"/>
    <property type="evidence" value="ECO:0007669"/>
    <property type="project" value="UniProtKB-SubCell"/>
</dbReference>
<dbReference type="PANTHER" id="PTHR11276:SF28">
    <property type="entry name" value="DNA POLYMERASE LAMBDA"/>
    <property type="match status" value="1"/>
</dbReference>
<evidence type="ECO:0000256" key="11">
    <source>
        <dbReference type="ARBA" id="ARBA00023125"/>
    </source>
</evidence>
<dbReference type="InParanoid" id="A0A482XAS4"/>
<dbReference type="GO" id="GO:0046872">
    <property type="term" value="F:metal ion binding"/>
    <property type="evidence" value="ECO:0007669"/>
    <property type="project" value="UniProtKB-UniRule"/>
</dbReference>
<reference evidence="20 21" key="1">
    <citation type="journal article" date="2017" name="Gigascience">
        <title>Genome sequence of the small brown planthopper, Laodelphax striatellus.</title>
        <authorList>
            <person name="Zhu J."/>
            <person name="Jiang F."/>
            <person name="Wang X."/>
            <person name="Yang P."/>
            <person name="Bao Y."/>
            <person name="Zhao W."/>
            <person name="Wang W."/>
            <person name="Lu H."/>
            <person name="Wang Q."/>
            <person name="Cui N."/>
            <person name="Li J."/>
            <person name="Chen X."/>
            <person name="Luo L."/>
            <person name="Yu J."/>
            <person name="Kang L."/>
            <person name="Cui F."/>
        </authorList>
    </citation>
    <scope>NUCLEOTIDE SEQUENCE [LARGE SCALE GENOMIC DNA]</scope>
    <source>
        <strain evidence="20">Lst14</strain>
    </source>
</reference>
<dbReference type="Gene3D" id="3.30.460.10">
    <property type="entry name" value="Beta Polymerase, domain 2"/>
    <property type="match status" value="1"/>
</dbReference>
<comment type="similarity">
    <text evidence="3 17">Belongs to the DNA polymerase type-X family.</text>
</comment>
<dbReference type="GO" id="GO:0003887">
    <property type="term" value="F:DNA-directed DNA polymerase activity"/>
    <property type="evidence" value="ECO:0007669"/>
    <property type="project" value="UniProtKB-UniRule"/>
</dbReference>
<dbReference type="SMART" id="SM00483">
    <property type="entry name" value="POLXc"/>
    <property type="match status" value="1"/>
</dbReference>
<dbReference type="Pfam" id="PF10391">
    <property type="entry name" value="DNA_pol_lambd_f"/>
    <property type="match status" value="1"/>
</dbReference>
<feature type="compositionally biased region" description="Acidic residues" evidence="18">
    <location>
        <begin position="115"/>
        <end position="126"/>
    </location>
</feature>
<dbReference type="InterPro" id="IPR002008">
    <property type="entry name" value="DNA_pol_X_beta-like"/>
</dbReference>
<dbReference type="InterPro" id="IPR036420">
    <property type="entry name" value="BRCT_dom_sf"/>
</dbReference>
<dbReference type="Pfam" id="PF14791">
    <property type="entry name" value="DNA_pol_B_thumb"/>
    <property type="match status" value="1"/>
</dbReference>
<dbReference type="GO" id="GO:0016829">
    <property type="term" value="F:lyase activity"/>
    <property type="evidence" value="ECO:0007669"/>
    <property type="project" value="UniProtKB-KW"/>
</dbReference>
<keyword evidence="8" id="KW-0479">Metal-binding</keyword>
<feature type="active site" description="Nucleophile; Schiff-base intermediate with DNA; for 5'-dRP lyase activity" evidence="16">
    <location>
        <position position="225"/>
    </location>
</feature>
<protein>
    <recommendedName>
        <fullName evidence="17">DNA polymerase</fullName>
        <ecNumber evidence="17">2.7.7.7</ecNumber>
    </recommendedName>
</protein>
<dbReference type="FunFam" id="1.10.150.20:FF:000010">
    <property type="entry name" value="DNA polymerase lambda"/>
    <property type="match status" value="1"/>
</dbReference>
<keyword evidence="4" id="KW-0237">DNA synthesis</keyword>
<evidence type="ECO:0000256" key="8">
    <source>
        <dbReference type="ARBA" id="ARBA00022723"/>
    </source>
</evidence>
<proteinExistence type="inferred from homology"/>
<evidence type="ECO:0000256" key="4">
    <source>
        <dbReference type="ARBA" id="ARBA00022634"/>
    </source>
</evidence>
<feature type="region of interest" description="Disordered" evidence="18">
    <location>
        <begin position="106"/>
        <end position="143"/>
    </location>
</feature>
<accession>A0A482XAS4</accession>
<dbReference type="InterPro" id="IPR029398">
    <property type="entry name" value="PolB_thumb"/>
</dbReference>
<sequence>MPSLFNGYRIFICKANLSKLRRTMLEAKVKENGGYVCENIMLSKTPTHIVIDDALCGDIDKCRDILEDSGYGKGLDCEIVRLEWICECLSQNTPLSSKPFIVDLKSTATDHNNDGDSDDERYDSETEMPQLSNQPPTKKFKQEEAPKYLCSQSSLSSDSTESQNKNIAVITELQKLSDAFRARGDQWRTYSYEKAISAIKNFGKEITSYEVARKIPGLGAGIAEKVMEMILDGRIRKVEEVCGDEQTKTLELFSKVWGAGPATVQSWYQQGFRTLDDLESKASLTKQQKIGLKYFDEIQDRMSRSEVEEIARIVKEKALSICKNVELVICGSYRRGKQTCGDVDLLLIRPDEMCSKELLISLLAKLKTIGFISDDLTPLESNGNHHKYMGLCKLPGEERKHRRLDIFIVPERERAPALMHYTGSALFNRSIRLLASRKSMSLSEHCLSADIFRKGAEKCNEGRRVETPTEESIFEILGLEYRPPEERDH</sequence>
<evidence type="ECO:0000256" key="9">
    <source>
        <dbReference type="ARBA" id="ARBA00022763"/>
    </source>
</evidence>
<keyword evidence="12 17" id="KW-0234">DNA repair</keyword>
<evidence type="ECO:0000256" key="2">
    <source>
        <dbReference type="ARBA" id="ARBA00004123"/>
    </source>
</evidence>
<evidence type="ECO:0000256" key="6">
    <source>
        <dbReference type="ARBA" id="ARBA00022695"/>
    </source>
</evidence>
<keyword evidence="21" id="KW-1185">Reference proteome</keyword>
<dbReference type="PRINTS" id="PR00870">
    <property type="entry name" value="DNAPOLXBETA"/>
</dbReference>
<evidence type="ECO:0000256" key="16">
    <source>
        <dbReference type="PIRSR" id="PIRSR622312-50"/>
    </source>
</evidence>
<evidence type="ECO:0000313" key="21">
    <source>
        <dbReference type="Proteomes" id="UP000291343"/>
    </source>
</evidence>
<dbReference type="EC" id="2.7.7.7" evidence="17"/>
<evidence type="ECO:0000256" key="14">
    <source>
        <dbReference type="ARBA" id="ARBA00023242"/>
    </source>
</evidence>
<comment type="cofactor">
    <cofactor evidence="1">
        <name>Mn(2+)</name>
        <dbReference type="ChEBI" id="CHEBI:29035"/>
    </cofactor>
</comment>
<evidence type="ECO:0000259" key="19">
    <source>
        <dbReference type="PROSITE" id="PS50172"/>
    </source>
</evidence>
<dbReference type="InterPro" id="IPR010996">
    <property type="entry name" value="HHH_MUS81"/>
</dbReference>
<dbReference type="InterPro" id="IPR022312">
    <property type="entry name" value="DNA_pol_X"/>
</dbReference>
<dbReference type="GO" id="GO:0006260">
    <property type="term" value="P:DNA replication"/>
    <property type="evidence" value="ECO:0007669"/>
    <property type="project" value="UniProtKB-KW"/>
</dbReference>
<dbReference type="Proteomes" id="UP000291343">
    <property type="component" value="Unassembled WGS sequence"/>
</dbReference>
<dbReference type="SMR" id="A0A482XAS4"/>
<dbReference type="Gene3D" id="3.30.210.10">
    <property type="entry name" value="DNA polymerase, thumb domain"/>
    <property type="match status" value="1"/>
</dbReference>
<dbReference type="InterPro" id="IPR027421">
    <property type="entry name" value="DNA_pol_lamdba_lyase_dom_sf"/>
</dbReference>
<comment type="subcellular location">
    <subcellularLocation>
        <location evidence="2 17">Nucleus</location>
    </subcellularLocation>
</comment>
<comment type="caution">
    <text evidence="20">The sequence shown here is derived from an EMBL/GenBank/DDBJ whole genome shotgun (WGS) entry which is preliminary data.</text>
</comment>
<evidence type="ECO:0000256" key="12">
    <source>
        <dbReference type="ARBA" id="ARBA00023204"/>
    </source>
</evidence>
<keyword evidence="7" id="KW-0235">DNA replication</keyword>
<evidence type="ECO:0000256" key="5">
    <source>
        <dbReference type="ARBA" id="ARBA00022679"/>
    </source>
</evidence>
<feature type="domain" description="BRCT" evidence="19">
    <location>
        <begin position="1"/>
        <end position="102"/>
    </location>
</feature>
<keyword evidence="10 17" id="KW-0239">DNA-directed DNA polymerase</keyword>
<feature type="compositionally biased region" description="Polar residues" evidence="18">
    <location>
        <begin position="127"/>
        <end position="136"/>
    </location>
</feature>
<keyword evidence="9 17" id="KW-0227">DNA damage</keyword>
<keyword evidence="13" id="KW-0456">Lyase</keyword>
<dbReference type="Gene3D" id="1.10.150.110">
    <property type="entry name" value="DNA polymerase beta, N-terminal domain-like"/>
    <property type="match status" value="1"/>
</dbReference>
<dbReference type="InterPro" id="IPR002054">
    <property type="entry name" value="DNA-dir_DNA_pol_X"/>
</dbReference>
<evidence type="ECO:0000256" key="15">
    <source>
        <dbReference type="ARBA" id="ARBA00049244"/>
    </source>
</evidence>
<evidence type="ECO:0000256" key="17">
    <source>
        <dbReference type="RuleBase" id="RU366014"/>
    </source>
</evidence>
<dbReference type="FunFam" id="3.30.460.10:FF:000020">
    <property type="entry name" value="DNA polymerase lambda"/>
    <property type="match status" value="1"/>
</dbReference>
<dbReference type="STRING" id="195883.A0A482XAS4"/>
<evidence type="ECO:0000256" key="1">
    <source>
        <dbReference type="ARBA" id="ARBA00001936"/>
    </source>
</evidence>
<dbReference type="InterPro" id="IPR043519">
    <property type="entry name" value="NT_sf"/>
</dbReference>
<keyword evidence="14 17" id="KW-0539">Nucleus</keyword>
<evidence type="ECO:0000256" key="13">
    <source>
        <dbReference type="ARBA" id="ARBA00023239"/>
    </source>
</evidence>
<dbReference type="EMBL" id="QKKF02013261">
    <property type="protein sequence ID" value="RZF43065.1"/>
    <property type="molecule type" value="Genomic_DNA"/>
</dbReference>
<dbReference type="CDD" id="cd00141">
    <property type="entry name" value="NT_POLXc"/>
    <property type="match status" value="1"/>
</dbReference>
<keyword evidence="5 17" id="KW-0808">Transferase</keyword>
<dbReference type="Gene3D" id="3.40.50.10190">
    <property type="entry name" value="BRCT domain"/>
    <property type="match status" value="1"/>
</dbReference>
<dbReference type="SUPFAM" id="SSF52113">
    <property type="entry name" value="BRCT domain"/>
    <property type="match status" value="1"/>
</dbReference>
<comment type="catalytic activity">
    <reaction evidence="15 17">
        <text>DNA(n) + a 2'-deoxyribonucleoside 5'-triphosphate = DNA(n+1) + diphosphate</text>
        <dbReference type="Rhea" id="RHEA:22508"/>
        <dbReference type="Rhea" id="RHEA-COMP:17339"/>
        <dbReference type="Rhea" id="RHEA-COMP:17340"/>
        <dbReference type="ChEBI" id="CHEBI:33019"/>
        <dbReference type="ChEBI" id="CHEBI:61560"/>
        <dbReference type="ChEBI" id="CHEBI:173112"/>
        <dbReference type="EC" id="2.7.7.7"/>
    </reaction>
</comment>
<name>A0A482XAS4_LAOST</name>
<gene>
    <name evidence="20" type="ORF">LSTR_LSTR001243</name>
</gene>
<dbReference type="PRINTS" id="PR00869">
    <property type="entry name" value="DNAPOLX"/>
</dbReference>
<evidence type="ECO:0000313" key="20">
    <source>
        <dbReference type="EMBL" id="RZF43065.1"/>
    </source>
</evidence>